<dbReference type="EC" id="3.1.1.3" evidence="4"/>
<dbReference type="Proteomes" id="UP000318017">
    <property type="component" value="Chromosome"/>
</dbReference>
<dbReference type="InterPro" id="IPR013094">
    <property type="entry name" value="AB_hydrolase_3"/>
</dbReference>
<evidence type="ECO:0000313" key="5">
    <source>
        <dbReference type="Proteomes" id="UP000318017"/>
    </source>
</evidence>
<dbReference type="SUPFAM" id="SSF53649">
    <property type="entry name" value="Alkaline phosphatase-like"/>
    <property type="match status" value="1"/>
</dbReference>
<feature type="domain" description="Alpha/beta hydrolase fold-3" evidence="3">
    <location>
        <begin position="116"/>
        <end position="232"/>
    </location>
</feature>
<dbReference type="KEGG" id="ahel:Q31a_27730"/>
<dbReference type="InterPro" id="IPR029058">
    <property type="entry name" value="AB_hydrolase_fold"/>
</dbReference>
<name>A0A518G790_9BACT</name>
<dbReference type="GO" id="GO:0004806">
    <property type="term" value="F:triacylglycerol lipase activity"/>
    <property type="evidence" value="ECO:0007669"/>
    <property type="project" value="UniProtKB-EC"/>
</dbReference>
<dbReference type="InterPro" id="IPR050300">
    <property type="entry name" value="GDXG_lipolytic_enzyme"/>
</dbReference>
<evidence type="ECO:0000259" key="3">
    <source>
        <dbReference type="Pfam" id="PF07859"/>
    </source>
</evidence>
<keyword evidence="2 4" id="KW-0378">Hydrolase</keyword>
<dbReference type="Gene3D" id="3.40.720.10">
    <property type="entry name" value="Alkaline Phosphatase, subunit A"/>
    <property type="match status" value="1"/>
</dbReference>
<evidence type="ECO:0000313" key="4">
    <source>
        <dbReference type="EMBL" id="QDV24455.1"/>
    </source>
</evidence>
<dbReference type="PANTHER" id="PTHR48081:SF30">
    <property type="entry name" value="ACETYL-HYDROLASE LIPR-RELATED"/>
    <property type="match status" value="1"/>
</dbReference>
<reference evidence="4 5" key="1">
    <citation type="submission" date="2019-02" db="EMBL/GenBank/DDBJ databases">
        <title>Deep-cultivation of Planctomycetes and their phenomic and genomic characterization uncovers novel biology.</title>
        <authorList>
            <person name="Wiegand S."/>
            <person name="Jogler M."/>
            <person name="Boedeker C."/>
            <person name="Pinto D."/>
            <person name="Vollmers J."/>
            <person name="Rivas-Marin E."/>
            <person name="Kohn T."/>
            <person name="Peeters S.H."/>
            <person name="Heuer A."/>
            <person name="Rast P."/>
            <person name="Oberbeckmann S."/>
            <person name="Bunk B."/>
            <person name="Jeske O."/>
            <person name="Meyerdierks A."/>
            <person name="Storesund J.E."/>
            <person name="Kallscheuer N."/>
            <person name="Luecker S."/>
            <person name="Lage O.M."/>
            <person name="Pohl T."/>
            <person name="Merkel B.J."/>
            <person name="Hornburger P."/>
            <person name="Mueller R.-W."/>
            <person name="Bruemmer F."/>
            <person name="Labrenz M."/>
            <person name="Spormann A.M."/>
            <person name="Op den Camp H."/>
            <person name="Overmann J."/>
            <person name="Amann R."/>
            <person name="Jetten M.S.M."/>
            <person name="Mascher T."/>
            <person name="Medema M.H."/>
            <person name="Devos D.P."/>
            <person name="Kaster A.-K."/>
            <person name="Ovreas L."/>
            <person name="Rohde M."/>
            <person name="Galperin M.Y."/>
            <person name="Jogler C."/>
        </authorList>
    </citation>
    <scope>NUCLEOTIDE SEQUENCE [LARGE SCALE GENOMIC DNA]</scope>
    <source>
        <strain evidence="4 5">Q31a</strain>
    </source>
</reference>
<dbReference type="Gene3D" id="3.40.50.1820">
    <property type="entry name" value="alpha/beta hydrolase"/>
    <property type="match status" value="1"/>
</dbReference>
<dbReference type="PANTHER" id="PTHR48081">
    <property type="entry name" value="AB HYDROLASE SUPERFAMILY PROTEIN C4A8.06C"/>
    <property type="match status" value="1"/>
</dbReference>
<dbReference type="EMBL" id="CP036298">
    <property type="protein sequence ID" value="QDV24455.1"/>
    <property type="molecule type" value="Genomic_DNA"/>
</dbReference>
<dbReference type="AlphaFoldDB" id="A0A518G790"/>
<evidence type="ECO:0000256" key="2">
    <source>
        <dbReference type="ARBA" id="ARBA00022801"/>
    </source>
</evidence>
<gene>
    <name evidence="4" type="primary">lip2</name>
    <name evidence="4" type="ORF">Q31a_27730</name>
</gene>
<dbReference type="SUPFAM" id="SSF53474">
    <property type="entry name" value="alpha/beta-Hydrolases"/>
    <property type="match status" value="1"/>
</dbReference>
<evidence type="ECO:0000256" key="1">
    <source>
        <dbReference type="ARBA" id="ARBA00010515"/>
    </source>
</evidence>
<comment type="similarity">
    <text evidence="1">Belongs to the 'GDXG' lipolytic enzyme family.</text>
</comment>
<sequence>MLLYKLGGPQSFIDRSHALSHGQVPVHYNWAAFDAPAAVNRGSNCSTFSENSMRANAISQLAVFVGLILCSTLPAVPPGEPHVYKHVDGSDLTLYVTQPALPEDVASTVITPRPAIVFFHGGGWVGGVPGQFDEHAAYFASRGVVCFQVQYRLLAKNDTAPPETCVADAVSAMHWVREHCDEFGVDPARIASAGGSAGGHLAAYLGTIAATGEPPASDARANAMLLFNPVYDNGPGGWGTARVGERWQEFSPLHNLSENSPPSVVFLGTEDKLIPVATAEKFRDRSLELGVPSELYTYEGQPHGFFNVTRDGGKWYFETVFAADRFLSRLGWVDGPPTLTSPVAERVVLITLDGLRSEEVFGGGDRRLMIEELGAKNPEELVARYDRETATERREVLLPNLWRHVQDHGWIAGDIDRDSIVKVTNGKYFSYPGYSELLCGIADERIDSNAKKYNENQTVLEWLNAQEGFSGSVAAYCSWDVFPFIINDQRSGVPVNAGWSALTIGDPNRLAGLNFVANNLFHEWERVRYDAFTVSGAFEELQTRQPRVLYVSLGETDDWAHAGRYDRYLLTAQQNDFFIQQLWELIQSMEDYQGRTAFLIATDHGRGDGREGWKSHGSSLPGSERIWLAAFGAGVTARGNDEGHTYTQSQVAATVAALLGEDFNSSNPAIALPLPITRTAR</sequence>
<dbReference type="InterPro" id="IPR017850">
    <property type="entry name" value="Alkaline_phosphatase_core_sf"/>
</dbReference>
<organism evidence="4 5">
    <name type="scientific">Aureliella helgolandensis</name>
    <dbReference type="NCBI Taxonomy" id="2527968"/>
    <lineage>
        <taxon>Bacteria</taxon>
        <taxon>Pseudomonadati</taxon>
        <taxon>Planctomycetota</taxon>
        <taxon>Planctomycetia</taxon>
        <taxon>Pirellulales</taxon>
        <taxon>Pirellulaceae</taxon>
        <taxon>Aureliella</taxon>
    </lineage>
</organism>
<keyword evidence="5" id="KW-1185">Reference proteome</keyword>
<accession>A0A518G790</accession>
<protein>
    <submittedName>
        <fullName evidence="4">Lipase 2</fullName>
        <ecNumber evidence="4">3.1.1.3</ecNumber>
    </submittedName>
</protein>
<proteinExistence type="inferred from homology"/>
<dbReference type="Pfam" id="PF07859">
    <property type="entry name" value="Abhydrolase_3"/>
    <property type="match status" value="1"/>
</dbReference>